<dbReference type="SUPFAM" id="SSF109854">
    <property type="entry name" value="DinB/YfiT-like putative metalloenzymes"/>
    <property type="match status" value="1"/>
</dbReference>
<organism evidence="2 3">
    <name type="scientific">Flaviflexus equikiangi</name>
    <dbReference type="NCBI Taxonomy" id="2758573"/>
    <lineage>
        <taxon>Bacteria</taxon>
        <taxon>Bacillati</taxon>
        <taxon>Actinomycetota</taxon>
        <taxon>Actinomycetes</taxon>
        <taxon>Actinomycetales</taxon>
        <taxon>Actinomycetaceae</taxon>
        <taxon>Flaviflexus</taxon>
    </lineage>
</organism>
<dbReference type="InterPro" id="IPR017517">
    <property type="entry name" value="Maleyloyr_isom"/>
</dbReference>
<evidence type="ECO:0000313" key="3">
    <source>
        <dbReference type="Proteomes" id="UP000705983"/>
    </source>
</evidence>
<dbReference type="RefSeq" id="WP_182169400.1">
    <property type="nucleotide sequence ID" value="NZ_CP059676.1"/>
</dbReference>
<dbReference type="Proteomes" id="UP000705983">
    <property type="component" value="Unassembled WGS sequence"/>
</dbReference>
<dbReference type="InterPro" id="IPR024344">
    <property type="entry name" value="MDMPI_metal-binding"/>
</dbReference>
<dbReference type="Pfam" id="PF11716">
    <property type="entry name" value="MDMPI_N"/>
    <property type="match status" value="1"/>
</dbReference>
<dbReference type="InterPro" id="IPR017519">
    <property type="entry name" value="CHP03085"/>
</dbReference>
<dbReference type="NCBIfam" id="TIGR03083">
    <property type="entry name" value="maleylpyruvate isomerase family mycothiol-dependent enzyme"/>
    <property type="match status" value="1"/>
</dbReference>
<gene>
    <name evidence="2" type="ORF">JVW63_10640</name>
</gene>
<comment type="caution">
    <text evidence="2">The sequence shown here is derived from an EMBL/GenBank/DDBJ whole genome shotgun (WGS) entry which is preliminary data.</text>
</comment>
<evidence type="ECO:0000259" key="1">
    <source>
        <dbReference type="Pfam" id="PF11716"/>
    </source>
</evidence>
<accession>A0ABS2THL8</accession>
<dbReference type="InterPro" id="IPR034660">
    <property type="entry name" value="DinB/YfiT-like"/>
</dbReference>
<proteinExistence type="predicted"/>
<dbReference type="EMBL" id="JAFFJS010000007">
    <property type="protein sequence ID" value="MBM9434150.1"/>
    <property type="molecule type" value="Genomic_DNA"/>
</dbReference>
<evidence type="ECO:0000313" key="2">
    <source>
        <dbReference type="EMBL" id="MBM9434150.1"/>
    </source>
</evidence>
<name>A0ABS2THL8_9ACTO</name>
<protein>
    <submittedName>
        <fullName evidence="2">TIGR03085 family protein</fullName>
    </submittedName>
</protein>
<sequence length="213" mass="23465">MNFVTAERQRLVTTFERVGADAPTLCEGWSAEDLLRHLVIREIYPHVGLFAKVPVGLADPAREQVEELNGQDYDTLLSTFRDGRQKLSPLQVAPVDRAMNTLEYVIHHEDLRRAQNPVLGRVLTGAEQREIFTHLKGMAQMLFAASPVRIVLHAPGIGDITALATKRHKNTVTITGAPVELALFAFGRDRVADVSFAGDASDIEKVTASKRSA</sequence>
<reference evidence="3" key="1">
    <citation type="submission" date="2021-02" db="EMBL/GenBank/DDBJ databases">
        <title>Leucobacter sp. CX169.</title>
        <authorList>
            <person name="Cheng Y."/>
        </authorList>
    </citation>
    <scope>NUCLEOTIDE SEQUENCE [LARGE SCALE GENOMIC DNA]</scope>
    <source>
        <strain evidence="3">JY899</strain>
    </source>
</reference>
<dbReference type="NCBIfam" id="TIGR03085">
    <property type="entry name" value="TIGR03085 family metal-binding protein"/>
    <property type="match status" value="1"/>
</dbReference>
<feature type="domain" description="Mycothiol-dependent maleylpyruvate isomerase metal-binding" evidence="1">
    <location>
        <begin position="9"/>
        <end position="87"/>
    </location>
</feature>
<keyword evidence="3" id="KW-1185">Reference proteome</keyword>